<evidence type="ECO:0000256" key="2">
    <source>
        <dbReference type="ARBA" id="ARBA00022692"/>
    </source>
</evidence>
<feature type="transmembrane region" description="Helical" evidence="5">
    <location>
        <begin position="126"/>
        <end position="148"/>
    </location>
</feature>
<keyword evidence="4 5" id="KW-0472">Membrane</keyword>
<keyword evidence="7" id="KW-1185">Reference proteome</keyword>
<evidence type="ECO:0000256" key="1">
    <source>
        <dbReference type="ARBA" id="ARBA00004141"/>
    </source>
</evidence>
<proteinExistence type="predicted"/>
<feature type="transmembrane region" description="Helical" evidence="5">
    <location>
        <begin position="88"/>
        <end position="114"/>
    </location>
</feature>
<reference evidence="6 7" key="1">
    <citation type="submission" date="2024-07" db="EMBL/GenBank/DDBJ databases">
        <title>Chromosome-level genome assembly of the water stick insect Ranatra chinensis (Heteroptera: Nepidae).</title>
        <authorList>
            <person name="Liu X."/>
        </authorList>
    </citation>
    <scope>NUCLEOTIDE SEQUENCE [LARGE SCALE GENOMIC DNA]</scope>
    <source>
        <strain evidence="6">Cailab_2021Rc</strain>
        <tissue evidence="6">Muscle</tissue>
    </source>
</reference>
<organism evidence="6 7">
    <name type="scientific">Ranatra chinensis</name>
    <dbReference type="NCBI Taxonomy" id="642074"/>
    <lineage>
        <taxon>Eukaryota</taxon>
        <taxon>Metazoa</taxon>
        <taxon>Ecdysozoa</taxon>
        <taxon>Arthropoda</taxon>
        <taxon>Hexapoda</taxon>
        <taxon>Insecta</taxon>
        <taxon>Pterygota</taxon>
        <taxon>Neoptera</taxon>
        <taxon>Paraneoptera</taxon>
        <taxon>Hemiptera</taxon>
        <taxon>Heteroptera</taxon>
        <taxon>Panheteroptera</taxon>
        <taxon>Nepomorpha</taxon>
        <taxon>Nepidae</taxon>
        <taxon>Ranatrinae</taxon>
        <taxon>Ranatra</taxon>
    </lineage>
</organism>
<comment type="subcellular location">
    <subcellularLocation>
        <location evidence="1">Membrane</location>
        <topology evidence="1">Multi-pass membrane protein</topology>
    </subcellularLocation>
</comment>
<feature type="transmembrane region" description="Helical" evidence="5">
    <location>
        <begin position="7"/>
        <end position="25"/>
    </location>
</feature>
<feature type="transmembrane region" description="Helical" evidence="5">
    <location>
        <begin position="168"/>
        <end position="189"/>
    </location>
</feature>
<dbReference type="InterPro" id="IPR004031">
    <property type="entry name" value="PMP22/EMP/MP20/Claudin"/>
</dbReference>
<dbReference type="Pfam" id="PF13903">
    <property type="entry name" value="Claudin_2"/>
    <property type="match status" value="1"/>
</dbReference>
<dbReference type="Proteomes" id="UP001558652">
    <property type="component" value="Unassembled WGS sequence"/>
</dbReference>
<dbReference type="PANTHER" id="PTHR21284">
    <property type="entry name" value="EG:80H7.2 PROTEIN"/>
    <property type="match status" value="1"/>
</dbReference>
<name>A0ABD0YN95_9HEMI</name>
<evidence type="ECO:0000313" key="7">
    <source>
        <dbReference type="Proteomes" id="UP001558652"/>
    </source>
</evidence>
<keyword evidence="2 5" id="KW-0812">Transmembrane</keyword>
<gene>
    <name evidence="6" type="ORF">AAG570_010592</name>
</gene>
<dbReference type="EMBL" id="JBFDAA010000005">
    <property type="protein sequence ID" value="KAL1132640.1"/>
    <property type="molecule type" value="Genomic_DNA"/>
</dbReference>
<dbReference type="AlphaFoldDB" id="A0ABD0YN95"/>
<sequence>MGKSKTGLIATGIEVVTFLLVIIAFSTPHWLESDYTQQNVKFEKLGLWTVCFHNFTEIHFWYDTPFNACWWIFEEEYYIISNFLLPGFFVAVQFFFTLCFTLHIIGLLSAAVYMGCSRENSRFVKFLLFFGSLLISAALSGTIAVYLFGLYGDGRDWMPDWDHNNIGWSYALAVIGVIGSYAAGILYLIESRRHHIKKSRERIINATYQMEERAHTNI</sequence>
<evidence type="ECO:0000256" key="4">
    <source>
        <dbReference type="ARBA" id="ARBA00023136"/>
    </source>
</evidence>
<dbReference type="GO" id="GO:0016020">
    <property type="term" value="C:membrane"/>
    <property type="evidence" value="ECO:0007669"/>
    <property type="project" value="UniProtKB-SubCell"/>
</dbReference>
<keyword evidence="3 5" id="KW-1133">Transmembrane helix</keyword>
<protein>
    <submittedName>
        <fullName evidence="6">Uncharacterized protein</fullName>
    </submittedName>
</protein>
<comment type="caution">
    <text evidence="6">The sequence shown here is derived from an EMBL/GenBank/DDBJ whole genome shotgun (WGS) entry which is preliminary data.</text>
</comment>
<evidence type="ECO:0000256" key="5">
    <source>
        <dbReference type="SAM" id="Phobius"/>
    </source>
</evidence>
<evidence type="ECO:0000256" key="3">
    <source>
        <dbReference type="ARBA" id="ARBA00022989"/>
    </source>
</evidence>
<dbReference type="PANTHER" id="PTHR21284:SF11">
    <property type="entry name" value="KUNE-KUNE"/>
    <property type="match status" value="1"/>
</dbReference>
<dbReference type="Gene3D" id="1.20.140.150">
    <property type="match status" value="1"/>
</dbReference>
<evidence type="ECO:0000313" key="6">
    <source>
        <dbReference type="EMBL" id="KAL1132640.1"/>
    </source>
</evidence>
<accession>A0ABD0YN95</accession>